<feature type="region of interest" description="Disordered" evidence="1">
    <location>
        <begin position="293"/>
        <end position="341"/>
    </location>
</feature>
<feature type="region of interest" description="Disordered" evidence="1">
    <location>
        <begin position="1190"/>
        <end position="1224"/>
    </location>
</feature>
<feature type="region of interest" description="Disordered" evidence="1">
    <location>
        <begin position="1018"/>
        <end position="1057"/>
    </location>
</feature>
<organism evidence="2 3">
    <name type="scientific">Favolaschia claudopus</name>
    <dbReference type="NCBI Taxonomy" id="2862362"/>
    <lineage>
        <taxon>Eukaryota</taxon>
        <taxon>Fungi</taxon>
        <taxon>Dikarya</taxon>
        <taxon>Basidiomycota</taxon>
        <taxon>Agaricomycotina</taxon>
        <taxon>Agaricomycetes</taxon>
        <taxon>Agaricomycetidae</taxon>
        <taxon>Agaricales</taxon>
        <taxon>Marasmiineae</taxon>
        <taxon>Mycenaceae</taxon>
        <taxon>Favolaschia</taxon>
    </lineage>
</organism>
<gene>
    <name evidence="2" type="ORF">R3P38DRAFT_3450689</name>
</gene>
<evidence type="ECO:0000256" key="1">
    <source>
        <dbReference type="SAM" id="MobiDB-lite"/>
    </source>
</evidence>
<feature type="compositionally biased region" description="Gly residues" evidence="1">
    <location>
        <begin position="531"/>
        <end position="549"/>
    </location>
</feature>
<feature type="region of interest" description="Disordered" evidence="1">
    <location>
        <begin position="137"/>
        <end position="156"/>
    </location>
</feature>
<feature type="compositionally biased region" description="Polar residues" evidence="1">
    <location>
        <begin position="1503"/>
        <end position="1513"/>
    </location>
</feature>
<feature type="region of interest" description="Disordered" evidence="1">
    <location>
        <begin position="627"/>
        <end position="719"/>
    </location>
</feature>
<feature type="region of interest" description="Disordered" evidence="1">
    <location>
        <begin position="1"/>
        <end position="30"/>
    </location>
</feature>
<feature type="compositionally biased region" description="Low complexity" evidence="1">
    <location>
        <begin position="1035"/>
        <end position="1045"/>
    </location>
</feature>
<feature type="region of interest" description="Disordered" evidence="1">
    <location>
        <begin position="529"/>
        <end position="607"/>
    </location>
</feature>
<feature type="compositionally biased region" description="Low complexity" evidence="1">
    <location>
        <begin position="566"/>
        <end position="581"/>
    </location>
</feature>
<feature type="compositionally biased region" description="Polar residues" evidence="1">
    <location>
        <begin position="14"/>
        <end position="30"/>
    </location>
</feature>
<protein>
    <submittedName>
        <fullName evidence="2">Uncharacterized protein</fullName>
    </submittedName>
</protein>
<reference evidence="2 3" key="1">
    <citation type="journal article" date="2024" name="J Genomics">
        <title>Draft genome sequencing and assembly of Favolaschia claudopus CIRM-BRFM 2984 isolated from oak limbs.</title>
        <authorList>
            <person name="Navarro D."/>
            <person name="Drula E."/>
            <person name="Chaduli D."/>
            <person name="Cazenave R."/>
            <person name="Ahrendt S."/>
            <person name="Wang J."/>
            <person name="Lipzen A."/>
            <person name="Daum C."/>
            <person name="Barry K."/>
            <person name="Grigoriev I.V."/>
            <person name="Favel A."/>
            <person name="Rosso M.N."/>
            <person name="Martin F."/>
        </authorList>
    </citation>
    <scope>NUCLEOTIDE SEQUENCE [LARGE SCALE GENOMIC DNA]</scope>
    <source>
        <strain evidence="2 3">CIRM-BRFM 2984</strain>
    </source>
</reference>
<keyword evidence="3" id="KW-1185">Reference proteome</keyword>
<feature type="compositionally biased region" description="Basic and acidic residues" evidence="1">
    <location>
        <begin position="185"/>
        <end position="197"/>
    </location>
</feature>
<feature type="compositionally biased region" description="Low complexity" evidence="1">
    <location>
        <begin position="1018"/>
        <end position="1028"/>
    </location>
</feature>
<feature type="compositionally biased region" description="Basic and acidic residues" evidence="1">
    <location>
        <begin position="213"/>
        <end position="223"/>
    </location>
</feature>
<feature type="compositionally biased region" description="Low complexity" evidence="1">
    <location>
        <begin position="642"/>
        <end position="653"/>
    </location>
</feature>
<evidence type="ECO:0000313" key="2">
    <source>
        <dbReference type="EMBL" id="KAK6985191.1"/>
    </source>
</evidence>
<dbReference type="EMBL" id="JAWWNJ010000132">
    <property type="protein sequence ID" value="KAK6985191.1"/>
    <property type="molecule type" value="Genomic_DNA"/>
</dbReference>
<feature type="compositionally biased region" description="Basic and acidic residues" evidence="1">
    <location>
        <begin position="1193"/>
        <end position="1214"/>
    </location>
</feature>
<feature type="region of interest" description="Disordered" evidence="1">
    <location>
        <begin position="1503"/>
        <end position="1537"/>
    </location>
</feature>
<feature type="region of interest" description="Disordered" evidence="1">
    <location>
        <begin position="432"/>
        <end position="478"/>
    </location>
</feature>
<dbReference type="Proteomes" id="UP001362999">
    <property type="component" value="Unassembled WGS sequence"/>
</dbReference>
<feature type="compositionally biased region" description="Low complexity" evidence="1">
    <location>
        <begin position="293"/>
        <end position="309"/>
    </location>
</feature>
<name>A0AAV9ZLT5_9AGAR</name>
<sequence length="2009" mass="214347">MPRLANIFTRRQNDSSSQRFHSHASPTSSTFTTPRLLLIDADAELSNRRGRLPLITSAHPAHTLVPKRQEHKFKRKRIRRLVCKEEKQERVSAFQCQLCQRQTTTSLSGKSGGKFAFWTRGRAGVADLSTDADAAGTANGEFGGGDGTRQGRGDDDVNLRTFRHVGPVALPIPDTHPSPSYSPDDIPRRPRPRERGGSDVSNASSRISVGEAVAKREREKEMGRMSPSFGLGGGASLSISNVSSATVMPYSLTHSLTSQPSTSLLIYTNPLLLSSSSSPPRATSTPTAYRLPMAAPTMTTPPTIPARTTLYSRRSSRPDSPGARYRCRAAPGRRTSPSPTQKPLIDIAALTATKPGVVGAKKEDGDGDGFTGAGVLGGGECGSLKRALCAGEWEGDCGADVAFAAYTNLDVGRTHFPSPPFNFRQGAATTVAVDGRRRNSPPPPPPARHRSNAPHNLLPLTFASPSPSSTTAAAAKRSIGAHPLRLAYPKRTRADDVEDENDGVLANELAAMLGTGVALVSVGLDGDEEGTGGGRGGCRGCGYSRGGSSGERSDMVLQQTRKRESSSSTVVQPSSSSSSTVAATLGSPPPVSSSSNPATNVHVGVSARKPPVERRFSLASVAARGRLVQQSQLKTMPPAPPATSSTSSGPSSSHANLTPPPIRTSPASFNAAPPSRRPFVSSGCLSPTSSTGELSSDPALLTPWDWSDTGGSSGEERGGGGGVGLMILLVSADDGCDGHGRKYADEYVYDPGNGDEYANGLCVPISPWIVRCWMGRRHAESSAIHDPSFYAAHQQAMMIAKQAYLAAVGQQAMAAAGEEWERGSSVGGSVYRGGGGGSVYGGNGGSVYGGGGGMAGWGPSLFPPGPQSMYDGGGGGAWSDYGRGGGGNWNSSRSRGGGKGVDGLLYACNAFVSWERKDADAGSAEDCESAFRSIAQYRSWGFAATAAAVELAAYLNISFYIYIHNIHPTLHPAGAGRATGAGAASTTRGAGAARSAGKAPGGGAGSVGGAAADSAAGAVGSNDGSAEGSAGGAGATRSGAETTGAVTGWTKASDRGRTTRVSYGTLRRRFCSSQTSFQLHNACCVGCWESRSRGGDDVGAMGAVATAATGLAWGIQEESVDLTEHGVLGSDNPLDVGEAGDENLIQSLSRSPARVNACQCSREARSGHFDFLSHIGEAGDENLILVTVSGPGERPDRTANESTREMVVQEERSPPRRRRPLPHRLCPSTANFKGIGRHRLARSSRYIPGLDFVPHTQELVTLRARDSRFAIPNLLNGNKPDSEDASSSRISRSAAPASLHLVNIRPHLLRLAEFANWAVAWGRSVLGAAVKCLLLVDAEGIAVDFSERHTTCEGSKNSNADELSVIHTKGSREDVRDPLKKDRDDRLQYVSQTPSKHLANITIPKQTKIIFTTTASTGINDGAYHLEYLEAIISGDETEAAQIEQAVLGLGYGPLADCSTVANCSSKKAYCPFPHRDETQNLSQPLMKHLGCSSKFRTAPSSCATSNENTAEDTGQVDGNPGQAGGRSSRHHSSKIHLPSPRSVFSYLEISPDCMPDACQLASLPVKPFSYQVVQQEHCVANLKSQQDVRLPPADRYIRRMIALPANTLTNSIIVFSAAAHQRVFEEIESIVKEDTGESLKSIYLHASSAEGPDGYGKLSWTAYQHRGQAKGLGLHLQKIASNVATKVDLHESHRTVQVRDPYDHLRRLFRSRKMYDGPCEALCASSMKIGKEHYLKSDKTAGRPATVGLNKEIYTEMINGVAPVLTVLPDWVNDKESSDFFSRNLLGKESDPARRLERCLFPPCPYYANLMRGVQEFRELWNHTVFQNRSYSQTNLLASSQHRILAGEDQKIERHNEKLLKSLETLVKAEKAVFVKEQDLAEETRPEKRLKIDAKLLKKRKGARHEDRDHIRNDNVSVVRVGSDRQARAWVGSGRVKVEFNARPDPGYPATLVEQQLELGPGSDRVRLKSPGLGRVSGLRPDPDNTNSHFCILLSLWAWKLEPRETRP</sequence>
<comment type="caution">
    <text evidence="2">The sequence shown here is derived from an EMBL/GenBank/DDBJ whole genome shotgun (WGS) entry which is preliminary data.</text>
</comment>
<accession>A0AAV9ZLT5</accession>
<feature type="compositionally biased region" description="Polar residues" evidence="1">
    <location>
        <begin position="683"/>
        <end position="694"/>
    </location>
</feature>
<feature type="compositionally biased region" description="Low complexity" evidence="1">
    <location>
        <begin position="453"/>
        <end position="475"/>
    </location>
</feature>
<evidence type="ECO:0000313" key="3">
    <source>
        <dbReference type="Proteomes" id="UP001362999"/>
    </source>
</evidence>
<feature type="region of interest" description="Disordered" evidence="1">
    <location>
        <begin position="167"/>
        <end position="228"/>
    </location>
</feature>
<proteinExistence type="predicted"/>